<dbReference type="EMBL" id="CAADRA010006386">
    <property type="protein sequence ID" value="VFT94727.1"/>
    <property type="molecule type" value="Genomic_DNA"/>
</dbReference>
<reference evidence="2 3" key="1">
    <citation type="submission" date="2019-03" db="EMBL/GenBank/DDBJ databases">
        <authorList>
            <person name="Gaulin E."/>
            <person name="Dumas B."/>
        </authorList>
    </citation>
    <scope>NUCLEOTIDE SEQUENCE [LARGE SCALE GENOMIC DNA]</scope>
    <source>
        <strain evidence="2">CBS 568.67</strain>
    </source>
</reference>
<keyword evidence="3" id="KW-1185">Reference proteome</keyword>
<protein>
    <submittedName>
        <fullName evidence="2">Aste57867_17988 protein</fullName>
    </submittedName>
</protein>
<evidence type="ECO:0000313" key="2">
    <source>
        <dbReference type="EMBL" id="VFT94727.1"/>
    </source>
</evidence>
<name>A0A485L8X3_9STRA</name>
<dbReference type="Proteomes" id="UP000332933">
    <property type="component" value="Unassembled WGS sequence"/>
</dbReference>
<dbReference type="EMBL" id="VJMH01006365">
    <property type="protein sequence ID" value="KAF0690628.1"/>
    <property type="molecule type" value="Genomic_DNA"/>
</dbReference>
<reference evidence="1" key="2">
    <citation type="submission" date="2019-06" db="EMBL/GenBank/DDBJ databases">
        <title>Genomics analysis of Aphanomyces spp. identifies a new class of oomycete effector associated with host adaptation.</title>
        <authorList>
            <person name="Gaulin E."/>
        </authorList>
    </citation>
    <scope>NUCLEOTIDE SEQUENCE</scope>
    <source>
        <strain evidence="1">CBS 578.67</strain>
    </source>
</reference>
<dbReference type="PANTHER" id="PTHR43336">
    <property type="entry name" value="OXYGEN SENSOR HISTIDINE KINASE RESPONSE REGULATOR DEVS/DOSS"/>
    <property type="match status" value="1"/>
</dbReference>
<dbReference type="PANTHER" id="PTHR43336:SF3">
    <property type="entry name" value="GUANYLATE CYCLASE DOMAIN-CONTAINING PROTEIN"/>
    <property type="match status" value="1"/>
</dbReference>
<proteinExistence type="predicted"/>
<accession>A0A485L8X3</accession>
<dbReference type="AlphaFoldDB" id="A0A485L8X3"/>
<evidence type="ECO:0000313" key="3">
    <source>
        <dbReference type="Proteomes" id="UP000332933"/>
    </source>
</evidence>
<organism evidence="2 3">
    <name type="scientific">Aphanomyces stellatus</name>
    <dbReference type="NCBI Taxonomy" id="120398"/>
    <lineage>
        <taxon>Eukaryota</taxon>
        <taxon>Sar</taxon>
        <taxon>Stramenopiles</taxon>
        <taxon>Oomycota</taxon>
        <taxon>Saprolegniomycetes</taxon>
        <taxon>Saprolegniales</taxon>
        <taxon>Verrucalvaceae</taxon>
        <taxon>Aphanomyces</taxon>
    </lineage>
</organism>
<gene>
    <name evidence="2" type="primary">Aste57867_17988</name>
    <name evidence="1" type="ORF">As57867_017926</name>
    <name evidence="2" type="ORF">ASTE57867_17988</name>
</gene>
<evidence type="ECO:0000313" key="1">
    <source>
        <dbReference type="EMBL" id="KAF0690628.1"/>
    </source>
</evidence>
<sequence>MDAAERTKKRADIGLPLNATGTRPRKISPQELVDSVLVAVLSMSVEVYLAGGRFQVYLTNNKLQEKFDNHIHVAMGFGLHIGWAVEGAIGSKFKIHATA</sequence>
<dbReference type="OrthoDB" id="60033at2759"/>